<comment type="similarity">
    <text evidence="1 4">Belongs to the glycosyl hydrolase 57 family.</text>
</comment>
<evidence type="ECO:0000256" key="1">
    <source>
        <dbReference type="ARBA" id="ARBA00006821"/>
    </source>
</evidence>
<dbReference type="KEGG" id="scc:Spico_0657"/>
<dbReference type="RefSeq" id="WP_013739281.1">
    <property type="nucleotide sequence ID" value="NC_015436.1"/>
</dbReference>
<evidence type="ECO:0000259" key="5">
    <source>
        <dbReference type="Pfam" id="PF03065"/>
    </source>
</evidence>
<dbReference type="GO" id="GO:0005576">
    <property type="term" value="C:extracellular region"/>
    <property type="evidence" value="ECO:0007669"/>
    <property type="project" value="TreeGrafter"/>
</dbReference>
<dbReference type="HOGENOM" id="CLU_008192_1_0_12"/>
<keyword evidence="2 4" id="KW-0119">Carbohydrate metabolism</keyword>
<dbReference type="EMBL" id="CP002659">
    <property type="protein sequence ID" value="AEC01885.1"/>
    <property type="molecule type" value="Genomic_DNA"/>
</dbReference>
<dbReference type="InterPro" id="IPR027291">
    <property type="entry name" value="Glyco_hydro_38_N_sf"/>
</dbReference>
<dbReference type="InterPro" id="IPR015293">
    <property type="entry name" value="BE_C"/>
</dbReference>
<evidence type="ECO:0000256" key="3">
    <source>
        <dbReference type="PIRSR" id="PIRSR640042-1"/>
    </source>
</evidence>
<dbReference type="GO" id="GO:0030979">
    <property type="term" value="P:alpha-glucan biosynthetic process"/>
    <property type="evidence" value="ECO:0007669"/>
    <property type="project" value="InterPro"/>
</dbReference>
<feature type="active site" description="Proton donor" evidence="3">
    <location>
        <position position="352"/>
    </location>
</feature>
<dbReference type="PANTHER" id="PTHR41695:SF1">
    <property type="entry name" value="1,4-ALPHA-GLUCAN BRANCHING ENZYME TK1436"/>
    <property type="match status" value="1"/>
</dbReference>
<dbReference type="SUPFAM" id="SSF88713">
    <property type="entry name" value="Glycoside hydrolase/deacetylase"/>
    <property type="match status" value="1"/>
</dbReference>
<evidence type="ECO:0000259" key="6">
    <source>
        <dbReference type="Pfam" id="PF09210"/>
    </source>
</evidence>
<protein>
    <submittedName>
        <fullName evidence="7">(1-&gt;4)-alpha-D-glucan branching enzyme</fullName>
    </submittedName>
</protein>
<organism evidence="7 8">
    <name type="scientific">Parasphaerochaeta coccoides (strain ATCC BAA-1237 / DSM 17374 / SPN1)</name>
    <name type="common">Sphaerochaeta coccoides</name>
    <dbReference type="NCBI Taxonomy" id="760011"/>
    <lineage>
        <taxon>Bacteria</taxon>
        <taxon>Pseudomonadati</taxon>
        <taxon>Spirochaetota</taxon>
        <taxon>Spirochaetia</taxon>
        <taxon>Spirochaetales</taxon>
        <taxon>Sphaerochaetaceae</taxon>
        <taxon>Parasphaerochaeta</taxon>
    </lineage>
</organism>
<evidence type="ECO:0000256" key="2">
    <source>
        <dbReference type="ARBA" id="ARBA00023277"/>
    </source>
</evidence>
<keyword evidence="8" id="KW-1185">Reference proteome</keyword>
<dbReference type="STRING" id="760011.Spico_0657"/>
<evidence type="ECO:0000313" key="8">
    <source>
        <dbReference type="Proteomes" id="UP000007939"/>
    </source>
</evidence>
<dbReference type="Proteomes" id="UP000007939">
    <property type="component" value="Chromosome"/>
</dbReference>
<accession>F4GKX2</accession>
<dbReference type="Gene3D" id="1.20.1430.10">
    <property type="entry name" value="Families 57/38 glycoside transferase, middle domain"/>
    <property type="match status" value="1"/>
</dbReference>
<dbReference type="SUPFAM" id="SSF88688">
    <property type="entry name" value="Families 57/38 glycoside transferase middle domain"/>
    <property type="match status" value="1"/>
</dbReference>
<name>F4GKX2_PARC1</name>
<dbReference type="Pfam" id="PF03065">
    <property type="entry name" value="Glyco_hydro_57"/>
    <property type="match status" value="1"/>
</dbReference>
<reference evidence="8" key="1">
    <citation type="submission" date="2011-04" db="EMBL/GenBank/DDBJ databases">
        <title>The complete genome of Spirochaeta coccoides DSM 17374.</title>
        <authorList>
            <person name="Lucas S."/>
            <person name="Copeland A."/>
            <person name="Lapidus A."/>
            <person name="Bruce D."/>
            <person name="Goodwin L."/>
            <person name="Pitluck S."/>
            <person name="Peters L."/>
            <person name="Kyrpides N."/>
            <person name="Mavromatis K."/>
            <person name="Pagani I."/>
            <person name="Ivanova N."/>
            <person name="Ovchinnikova G."/>
            <person name="Lu M."/>
            <person name="Detter J.C."/>
            <person name="Tapia R."/>
            <person name="Han C."/>
            <person name="Land M."/>
            <person name="Hauser L."/>
            <person name="Markowitz V."/>
            <person name="Cheng J.-F."/>
            <person name="Hugenholtz P."/>
            <person name="Woyke T."/>
            <person name="Wu D."/>
            <person name="Spring S."/>
            <person name="Schroeder M."/>
            <person name="Brambilla E."/>
            <person name="Klenk H.-P."/>
            <person name="Eisen J.A."/>
        </authorList>
    </citation>
    <scope>NUCLEOTIDE SEQUENCE [LARGE SCALE GENOMIC DNA]</scope>
    <source>
        <strain evidence="8">ATCC BAA-1237 / DSM 17374 / SPN1</strain>
    </source>
</reference>
<gene>
    <name evidence="7" type="ordered locus">Spico_0657</name>
</gene>
<feature type="active site" description="Nucleophile" evidence="3">
    <location>
        <position position="191"/>
    </location>
</feature>
<dbReference type="InterPro" id="IPR011330">
    <property type="entry name" value="Glyco_hydro/deAcase_b/a-brl"/>
</dbReference>
<sequence length="532" mass="62010">MKKNHVHFILQAHLPFVRHLEYTRFLEEDWLFESIVESYLPLLRAFRRLRADGVPFKVTVSLSPTLCAMLDDEPLRQRFLSYVEIHRELGRKEIERCEAEQPECLPLARMYSDIYEQTYSDYTALYQYDVLEGFRNLEESGHLDIITTAATHAYLPLYAEFPTAIYAQVETAIQSYIRHFKKSPKGFWLPECGYVPGFEEYLRRQGISWFPIAASSLALADTPAFRGMFSPVMTPGNVAAFPLNYHLTNLVWSNEEGYPGDPDYREFYRDIGYDLPLDYIRPYIHEPDVRVFTGFKYCAVTGHTDQKKTYVPQKAHEKAQMHADNFLYEIRRTGQNIDSLIDVEPSHTIAFDAELFGHWWFEGVDWLEAVIRKSASCPDIVFDSPMDVLGSSMEDSLQTLTPGFSSWGTGGYSTVWLNGKNSWMYRHIHMAIKRMEEMAVRFPDQTSLRQRCLNQAARELLLAMASDWPFIIHNKTSVEYPEKRVREHLENFTAVYDNMARNAVNTEWLIKAEERDNIFPDMDYNIFIPSQQ</sequence>
<dbReference type="InterPro" id="IPR037090">
    <property type="entry name" value="57_glycoside_trans_central"/>
</dbReference>
<evidence type="ECO:0000313" key="7">
    <source>
        <dbReference type="EMBL" id="AEC01885.1"/>
    </source>
</evidence>
<dbReference type="GO" id="GO:0003844">
    <property type="term" value="F:1,4-alpha-glucan branching enzyme activity"/>
    <property type="evidence" value="ECO:0007669"/>
    <property type="project" value="InterPro"/>
</dbReference>
<dbReference type="InterPro" id="IPR040042">
    <property type="entry name" value="Branching_enz_MT3115-like"/>
</dbReference>
<dbReference type="AlphaFoldDB" id="F4GKX2"/>
<proteinExistence type="inferred from homology"/>
<dbReference type="InterPro" id="IPR004300">
    <property type="entry name" value="Glyco_hydro_57_N"/>
</dbReference>
<feature type="domain" description="Glycoside hydrolase family 57 N-terminal" evidence="5">
    <location>
        <begin position="8"/>
        <end position="318"/>
    </location>
</feature>
<feature type="domain" description="1,4-alpha-glucan branching enzyme C-terminal" evidence="6">
    <location>
        <begin position="427"/>
        <end position="527"/>
    </location>
</feature>
<dbReference type="CDD" id="cd10792">
    <property type="entry name" value="GH57N_AmyC_like"/>
    <property type="match status" value="1"/>
</dbReference>
<evidence type="ECO:0000256" key="4">
    <source>
        <dbReference type="RuleBase" id="RU361196"/>
    </source>
</evidence>
<dbReference type="PANTHER" id="PTHR41695">
    <property type="entry name" value="1,4-ALPHA-GLUCAN BRANCHING ENZYME RV3031-RELATED"/>
    <property type="match status" value="1"/>
</dbReference>
<dbReference type="Gene3D" id="3.20.110.10">
    <property type="entry name" value="Glycoside hydrolase 38, N terminal domain"/>
    <property type="match status" value="1"/>
</dbReference>
<reference evidence="7 8" key="2">
    <citation type="journal article" date="2012" name="Stand. Genomic Sci.">
        <title>Complete genome sequence of the termite hindgut bacterium Spirochaeta coccoides type strain (SPN1(T)), reclassification in the genus Sphaerochaeta as Sphaerochaeta coccoides comb. nov. and emendations of the family Spirochaetaceae and the genus Sphaerochaeta.</title>
        <authorList>
            <person name="Abt B."/>
            <person name="Han C."/>
            <person name="Scheuner C."/>
            <person name="Lu M."/>
            <person name="Lapidus A."/>
            <person name="Nolan M."/>
            <person name="Lucas S."/>
            <person name="Hammon N."/>
            <person name="Deshpande S."/>
            <person name="Cheng J.F."/>
            <person name="Tapia R."/>
            <person name="Goodwin L.A."/>
            <person name="Pitluck S."/>
            <person name="Liolios K."/>
            <person name="Pagani I."/>
            <person name="Ivanova N."/>
            <person name="Mavromatis K."/>
            <person name="Mikhailova N."/>
            <person name="Huntemann M."/>
            <person name="Pati A."/>
            <person name="Chen A."/>
            <person name="Palaniappan K."/>
            <person name="Land M."/>
            <person name="Hauser L."/>
            <person name="Brambilla E.M."/>
            <person name="Rohde M."/>
            <person name="Spring S."/>
            <person name="Gronow S."/>
            <person name="Goker M."/>
            <person name="Woyke T."/>
            <person name="Bristow J."/>
            <person name="Eisen J.A."/>
            <person name="Markowitz V."/>
            <person name="Hugenholtz P."/>
            <person name="Kyrpides N.C."/>
            <person name="Klenk H.P."/>
            <person name="Detter J.C."/>
        </authorList>
    </citation>
    <scope>NUCLEOTIDE SEQUENCE [LARGE SCALE GENOMIC DNA]</scope>
    <source>
        <strain evidence="8">ATCC BAA-1237 / DSM 17374 / SPN1</strain>
    </source>
</reference>
<dbReference type="Pfam" id="PF09210">
    <property type="entry name" value="BE_C"/>
    <property type="match status" value="1"/>
</dbReference>
<dbReference type="InterPro" id="IPR028995">
    <property type="entry name" value="Glyco_hydro_57/38_cen_sf"/>
</dbReference>
<dbReference type="eggNOG" id="COG1543">
    <property type="taxonomic scope" value="Bacteria"/>
</dbReference>
<dbReference type="OrthoDB" id="9803279at2"/>